<name>A0A8T1QMD8_CARIL</name>
<protein>
    <submittedName>
        <fullName evidence="2">Uncharacterized protein</fullName>
    </submittedName>
</protein>
<reference evidence="2" key="1">
    <citation type="submission" date="2020-12" db="EMBL/GenBank/DDBJ databases">
        <title>WGS assembly of Carya illinoinensis cv. Pawnee.</title>
        <authorList>
            <person name="Platts A."/>
            <person name="Shu S."/>
            <person name="Wright S."/>
            <person name="Barry K."/>
            <person name="Edger P."/>
            <person name="Pires J.C."/>
            <person name="Schmutz J."/>
        </authorList>
    </citation>
    <scope>NUCLEOTIDE SEQUENCE</scope>
    <source>
        <tissue evidence="2">Leaf</tissue>
    </source>
</reference>
<evidence type="ECO:0000313" key="2">
    <source>
        <dbReference type="EMBL" id="KAG6655585.1"/>
    </source>
</evidence>
<proteinExistence type="predicted"/>
<organism evidence="2 3">
    <name type="scientific">Carya illinoinensis</name>
    <name type="common">Pecan</name>
    <dbReference type="NCBI Taxonomy" id="32201"/>
    <lineage>
        <taxon>Eukaryota</taxon>
        <taxon>Viridiplantae</taxon>
        <taxon>Streptophyta</taxon>
        <taxon>Embryophyta</taxon>
        <taxon>Tracheophyta</taxon>
        <taxon>Spermatophyta</taxon>
        <taxon>Magnoliopsida</taxon>
        <taxon>eudicotyledons</taxon>
        <taxon>Gunneridae</taxon>
        <taxon>Pentapetalae</taxon>
        <taxon>rosids</taxon>
        <taxon>fabids</taxon>
        <taxon>Fagales</taxon>
        <taxon>Juglandaceae</taxon>
        <taxon>Carya</taxon>
    </lineage>
</organism>
<dbReference type="Proteomes" id="UP000811609">
    <property type="component" value="Chromosome 5"/>
</dbReference>
<keyword evidence="3" id="KW-1185">Reference proteome</keyword>
<gene>
    <name evidence="2" type="ORF">CIPAW_05G227400</name>
</gene>
<evidence type="ECO:0000256" key="1">
    <source>
        <dbReference type="SAM" id="MobiDB-lite"/>
    </source>
</evidence>
<accession>A0A8T1QMD8</accession>
<evidence type="ECO:0000313" key="3">
    <source>
        <dbReference type="Proteomes" id="UP000811609"/>
    </source>
</evidence>
<dbReference type="AlphaFoldDB" id="A0A8T1QMD8"/>
<feature type="region of interest" description="Disordered" evidence="1">
    <location>
        <begin position="15"/>
        <end position="44"/>
    </location>
</feature>
<dbReference type="EMBL" id="CM031813">
    <property type="protein sequence ID" value="KAG6655585.1"/>
    <property type="molecule type" value="Genomic_DNA"/>
</dbReference>
<sequence length="138" mass="14994">MITFKEILDLLAEEGASWPSEPTPVNHTSGTGAPKHKYAPSGPTEFSANEVAVVELLTNLRSMTPENDSYWGKGTLKSRTSDSTVAIERNESLSLPENPDVSLDIAVNSLLAAVWKFRDEEEVTGMVMAIDPSSEDLN</sequence>
<comment type="caution">
    <text evidence="2">The sequence shown here is derived from an EMBL/GenBank/DDBJ whole genome shotgun (WGS) entry which is preliminary data.</text>
</comment>